<feature type="compositionally biased region" description="Polar residues" evidence="1">
    <location>
        <begin position="144"/>
        <end position="154"/>
    </location>
</feature>
<organism evidence="2 3">
    <name type="scientific">Phyllostomus discolor</name>
    <name type="common">pale spear-nosed bat</name>
    <dbReference type="NCBI Taxonomy" id="89673"/>
    <lineage>
        <taxon>Eukaryota</taxon>
        <taxon>Metazoa</taxon>
        <taxon>Chordata</taxon>
        <taxon>Craniata</taxon>
        <taxon>Vertebrata</taxon>
        <taxon>Euteleostomi</taxon>
        <taxon>Mammalia</taxon>
        <taxon>Eutheria</taxon>
        <taxon>Laurasiatheria</taxon>
        <taxon>Chiroptera</taxon>
        <taxon>Yangochiroptera</taxon>
        <taxon>Phyllostomidae</taxon>
        <taxon>Phyllostominae</taxon>
        <taxon>Phyllostomus</taxon>
    </lineage>
</organism>
<accession>A0A834DDJ5</accession>
<reference evidence="2 3" key="1">
    <citation type="journal article" date="2020" name="Nature">
        <title>Six reference-quality genomes reveal evolution of bat adaptations.</title>
        <authorList>
            <person name="Jebb D."/>
            <person name="Huang Z."/>
            <person name="Pippel M."/>
            <person name="Hughes G.M."/>
            <person name="Lavrichenko K."/>
            <person name="Devanna P."/>
            <person name="Winkler S."/>
            <person name="Jermiin L.S."/>
            <person name="Skirmuntt E.C."/>
            <person name="Katzourakis A."/>
            <person name="Burkitt-Gray L."/>
            <person name="Ray D.A."/>
            <person name="Sullivan K.A.M."/>
            <person name="Roscito J.G."/>
            <person name="Kirilenko B.M."/>
            <person name="Davalos L.M."/>
            <person name="Corthals A.P."/>
            <person name="Power M.L."/>
            <person name="Jones G."/>
            <person name="Ransome R.D."/>
            <person name="Dechmann D.K.N."/>
            <person name="Locatelli A.G."/>
            <person name="Puechmaille S.J."/>
            <person name="Fedrigo O."/>
            <person name="Jarvis E.D."/>
            <person name="Hiller M."/>
            <person name="Vernes S.C."/>
            <person name="Myers E.W."/>
            <person name="Teeling E.C."/>
        </authorList>
    </citation>
    <scope>NUCLEOTIDE SEQUENCE [LARGE SCALE GENOMIC DNA]</scope>
    <source>
        <strain evidence="2">Bat1K_MPI-CBG_1</strain>
    </source>
</reference>
<proteinExistence type="predicted"/>
<gene>
    <name evidence="2" type="ORF">HJG60_009423</name>
</gene>
<protein>
    <submittedName>
        <fullName evidence="2">Uncharacterized protein</fullName>
    </submittedName>
</protein>
<dbReference type="EMBL" id="JABVXQ010000015">
    <property type="protein sequence ID" value="KAF6075022.1"/>
    <property type="molecule type" value="Genomic_DNA"/>
</dbReference>
<evidence type="ECO:0000313" key="3">
    <source>
        <dbReference type="Proteomes" id="UP000664940"/>
    </source>
</evidence>
<dbReference type="Proteomes" id="UP000664940">
    <property type="component" value="Unassembled WGS sequence"/>
</dbReference>
<comment type="caution">
    <text evidence="2">The sequence shown here is derived from an EMBL/GenBank/DDBJ whole genome shotgun (WGS) entry which is preliminary data.</text>
</comment>
<name>A0A834DDJ5_9CHIR</name>
<feature type="region of interest" description="Disordered" evidence="1">
    <location>
        <begin position="112"/>
        <end position="171"/>
    </location>
</feature>
<evidence type="ECO:0000256" key="1">
    <source>
        <dbReference type="SAM" id="MobiDB-lite"/>
    </source>
</evidence>
<evidence type="ECO:0000313" key="2">
    <source>
        <dbReference type="EMBL" id="KAF6075022.1"/>
    </source>
</evidence>
<feature type="region of interest" description="Disordered" evidence="1">
    <location>
        <begin position="1"/>
        <end position="24"/>
    </location>
</feature>
<sequence length="210" mass="22094">MARFLDGSGRAPTGLRRPGGPSPRTVLVFKKPGSLMFSGERASHGHLFRASPWCLLSMVTAVSMVRPAAPGAQRRALWRRSPTLPGSASGCRSRFLTNAPNGARLILTRSPPLSLARGGSSRPFRSEGDGRQELALSSAPWIRSTKSGRQNPTGSAVRPEPGFLGVSPPLPRRELGQSAACAGAAGRKSCARPGTPHLCGLRGCTGRTHV</sequence>
<dbReference type="AlphaFoldDB" id="A0A834DDJ5"/>